<gene>
    <name evidence="1" type="ORF">QFC24_005606</name>
</gene>
<dbReference type="Proteomes" id="UP001234202">
    <property type="component" value="Unassembled WGS sequence"/>
</dbReference>
<dbReference type="EMBL" id="JASBWV010000023">
    <property type="protein sequence ID" value="KAJ9119892.1"/>
    <property type="molecule type" value="Genomic_DNA"/>
</dbReference>
<comment type="caution">
    <text evidence="1">The sequence shown here is derived from an EMBL/GenBank/DDBJ whole genome shotgun (WGS) entry which is preliminary data.</text>
</comment>
<name>A0ACC2X9C5_9TREE</name>
<keyword evidence="2" id="KW-1185">Reference proteome</keyword>
<evidence type="ECO:0000313" key="2">
    <source>
        <dbReference type="Proteomes" id="UP001234202"/>
    </source>
</evidence>
<accession>A0ACC2X9C5</accession>
<evidence type="ECO:0000313" key="1">
    <source>
        <dbReference type="EMBL" id="KAJ9119892.1"/>
    </source>
</evidence>
<proteinExistence type="predicted"/>
<sequence length="471" mass="51853">MPATDAVRSHLAHSSIRGQTSAQKKKQQAAATGAVTASKDSEGKRGKNANDRPLVKAVLASPLLPKWPGFHPAFNTVLTLLCEAMPEVAIYHTSRDRCKAHAKRHNKKLSKKVSTDTAPQAPIPMETDTTVDIVPSSVPSQTVPSSMSQRSPPQLPSIIQHMIIGINEVVKTLEKQKVQLEIEVDALIHGHAPNMDLIPAGVDQHTLIPTAPSTTEPYKRHTVLGRPRTVPLRAIFVCVHDINPRELVDHLPTYVSTFNGLVQHSKSKLEQWCESQSALEGEGGPDALRRAKEKIDHLGREGEVLLVPFAKGAEQVLAHAVGLRRVSMLGVTAQFPHLDVLLKHATQDAGLQPLLPPFQLYALAPSADLAAQLYAPTQLKAVHTTIPADAKARKAKRVEEVKRVREEKKAQKEATKARMKVVGMMVKGKLYGGTEQKKRDRQAKMEKRERVEQMVVNRQKRRKIKAKGKQG</sequence>
<protein>
    <submittedName>
        <fullName evidence="1">Uncharacterized protein</fullName>
    </submittedName>
</protein>
<organism evidence="1 2">
    <name type="scientific">Naganishia onofrii</name>
    <dbReference type="NCBI Taxonomy" id="1851511"/>
    <lineage>
        <taxon>Eukaryota</taxon>
        <taxon>Fungi</taxon>
        <taxon>Dikarya</taxon>
        <taxon>Basidiomycota</taxon>
        <taxon>Agaricomycotina</taxon>
        <taxon>Tremellomycetes</taxon>
        <taxon>Filobasidiales</taxon>
        <taxon>Filobasidiaceae</taxon>
        <taxon>Naganishia</taxon>
    </lineage>
</organism>
<reference evidence="1" key="1">
    <citation type="submission" date="2023-04" db="EMBL/GenBank/DDBJ databases">
        <title>Draft Genome sequencing of Naganishia species isolated from polar environments using Oxford Nanopore Technology.</title>
        <authorList>
            <person name="Leo P."/>
            <person name="Venkateswaran K."/>
        </authorList>
    </citation>
    <scope>NUCLEOTIDE SEQUENCE</scope>
    <source>
        <strain evidence="1">DBVPG 5303</strain>
    </source>
</reference>